<keyword evidence="1" id="KW-0472">Membrane</keyword>
<evidence type="ECO:0000313" key="3">
    <source>
        <dbReference type="Proteomes" id="UP001456524"/>
    </source>
</evidence>
<sequence length="152" mass="17307">MIWIVTTLRHNTRRIVKMPTYAARTQPNAPTTRPKFHMRHLKSPCQALDRALTRHPCSFPVVLLMILTCIMLAFWAATVAAFYHPDGINTWIILVIISTMFTLAVIGQAAYCIWDKREARLVAEREAQLEMARERGRMEGRREGVTATVTAG</sequence>
<evidence type="ECO:0000256" key="1">
    <source>
        <dbReference type="SAM" id="Phobius"/>
    </source>
</evidence>
<evidence type="ECO:0000313" key="2">
    <source>
        <dbReference type="EMBL" id="KAK8157255.1"/>
    </source>
</evidence>
<feature type="transmembrane region" description="Helical" evidence="1">
    <location>
        <begin position="59"/>
        <end position="84"/>
    </location>
</feature>
<keyword evidence="1" id="KW-1133">Transmembrane helix</keyword>
<comment type="caution">
    <text evidence="2">The sequence shown here is derived from an EMBL/GenBank/DDBJ whole genome shotgun (WGS) entry which is preliminary data.</text>
</comment>
<dbReference type="EMBL" id="JBBWUH010000009">
    <property type="protein sequence ID" value="KAK8157255.1"/>
    <property type="molecule type" value="Genomic_DNA"/>
</dbReference>
<proteinExistence type="predicted"/>
<keyword evidence="1" id="KW-0812">Transmembrane</keyword>
<dbReference type="Proteomes" id="UP001456524">
    <property type="component" value="Unassembled WGS sequence"/>
</dbReference>
<keyword evidence="3" id="KW-1185">Reference proteome</keyword>
<protein>
    <submittedName>
        <fullName evidence="2">Uncharacterized protein</fullName>
    </submittedName>
</protein>
<name>A0ABR1XJB9_9PEZI</name>
<accession>A0ABR1XJB9</accession>
<gene>
    <name evidence="2" type="ORF">IWX90DRAFT_318932</name>
</gene>
<feature type="transmembrane region" description="Helical" evidence="1">
    <location>
        <begin position="90"/>
        <end position="114"/>
    </location>
</feature>
<organism evidence="2 3">
    <name type="scientific">Phyllosticta citrichinensis</name>
    <dbReference type="NCBI Taxonomy" id="1130410"/>
    <lineage>
        <taxon>Eukaryota</taxon>
        <taxon>Fungi</taxon>
        <taxon>Dikarya</taxon>
        <taxon>Ascomycota</taxon>
        <taxon>Pezizomycotina</taxon>
        <taxon>Dothideomycetes</taxon>
        <taxon>Dothideomycetes incertae sedis</taxon>
        <taxon>Botryosphaeriales</taxon>
        <taxon>Phyllostictaceae</taxon>
        <taxon>Phyllosticta</taxon>
    </lineage>
</organism>
<reference evidence="2 3" key="1">
    <citation type="journal article" date="2022" name="G3 (Bethesda)">
        <title>Enemy or ally: a genomic approach to elucidate the lifestyle of Phyllosticta citrichinaensis.</title>
        <authorList>
            <person name="Buijs V.A."/>
            <person name="Groenewald J.Z."/>
            <person name="Haridas S."/>
            <person name="LaButti K.M."/>
            <person name="Lipzen A."/>
            <person name="Martin F.M."/>
            <person name="Barry K."/>
            <person name="Grigoriev I.V."/>
            <person name="Crous P.W."/>
            <person name="Seidl M.F."/>
        </authorList>
    </citation>
    <scope>NUCLEOTIDE SEQUENCE [LARGE SCALE GENOMIC DNA]</scope>
    <source>
        <strain evidence="2 3">CBS 129764</strain>
    </source>
</reference>